<reference evidence="1 2" key="1">
    <citation type="submission" date="2017-02" db="EMBL/GenBank/DDBJ databases">
        <title>Genomes of Trichoderma spp. with biocontrol activity.</title>
        <authorList>
            <person name="Gardiner D."/>
            <person name="Kazan K."/>
            <person name="Vos C."/>
            <person name="Harvey P."/>
        </authorList>
    </citation>
    <scope>NUCLEOTIDE SEQUENCE [LARGE SCALE GENOMIC DNA]</scope>
    <source>
        <strain evidence="1 2">Tr1</strain>
    </source>
</reference>
<dbReference type="OrthoDB" id="4338954at2759"/>
<gene>
    <name evidence="1" type="ORF">THARTR1_00728</name>
</gene>
<organism evidence="1 2">
    <name type="scientific">Trichoderma harzianum</name>
    <name type="common">Hypocrea lixii</name>
    <dbReference type="NCBI Taxonomy" id="5544"/>
    <lineage>
        <taxon>Eukaryota</taxon>
        <taxon>Fungi</taxon>
        <taxon>Dikarya</taxon>
        <taxon>Ascomycota</taxon>
        <taxon>Pezizomycotina</taxon>
        <taxon>Sordariomycetes</taxon>
        <taxon>Hypocreomycetidae</taxon>
        <taxon>Hypocreales</taxon>
        <taxon>Hypocreaceae</taxon>
        <taxon>Trichoderma</taxon>
    </lineage>
</organism>
<dbReference type="EMBL" id="MTYI01000006">
    <property type="protein sequence ID" value="PNP59555.1"/>
    <property type="molecule type" value="Genomic_DNA"/>
</dbReference>
<sequence length="75" mass="8523">MLINQSFKRLKTAAVITAVGYASKSYLDATRAQRRETALALEHDSVERQRMMENLYGGRESLEDLEKGVAEYGKR</sequence>
<comment type="caution">
    <text evidence="1">The sequence shown here is derived from an EMBL/GenBank/DDBJ whole genome shotgun (WGS) entry which is preliminary data.</text>
</comment>
<evidence type="ECO:0000313" key="2">
    <source>
        <dbReference type="Proteomes" id="UP000236290"/>
    </source>
</evidence>
<proteinExistence type="predicted"/>
<accession>A0A2K0UP54</accession>
<protein>
    <submittedName>
        <fullName evidence="1">Uncharacterized protein</fullName>
    </submittedName>
</protein>
<dbReference type="AlphaFoldDB" id="A0A2K0UP54"/>
<name>A0A2K0UP54_TRIHA</name>
<dbReference type="Proteomes" id="UP000236290">
    <property type="component" value="Unassembled WGS sequence"/>
</dbReference>
<evidence type="ECO:0000313" key="1">
    <source>
        <dbReference type="EMBL" id="PNP59555.1"/>
    </source>
</evidence>